<dbReference type="InterPro" id="IPR024114">
    <property type="entry name" value="Islet_autoAg_Ica1/Ica1-like"/>
</dbReference>
<dbReference type="Pfam" id="PF06456">
    <property type="entry name" value="Arfaptin"/>
    <property type="match status" value="1"/>
</dbReference>
<dbReference type="Proteomes" id="UP000054826">
    <property type="component" value="Unassembled WGS sequence"/>
</dbReference>
<dbReference type="AlphaFoldDB" id="A0A0V1JZ05"/>
<evidence type="ECO:0000259" key="7">
    <source>
        <dbReference type="PROSITE" id="PS51036"/>
    </source>
</evidence>
<organism evidence="9 10">
    <name type="scientific">Trichinella pseudospiralis</name>
    <name type="common">Parasitic roundworm</name>
    <dbReference type="NCBI Taxonomy" id="6337"/>
    <lineage>
        <taxon>Eukaryota</taxon>
        <taxon>Metazoa</taxon>
        <taxon>Ecdysozoa</taxon>
        <taxon>Nematoda</taxon>
        <taxon>Enoplea</taxon>
        <taxon>Dorylaimia</taxon>
        <taxon>Trichinellida</taxon>
        <taxon>Trichinellidae</taxon>
        <taxon>Trichinella</taxon>
    </lineage>
</organism>
<gene>
    <name evidence="9" type="primary">ZFAND5</name>
    <name evidence="9" type="ORF">T4C_5994</name>
</gene>
<feature type="domain" description="AN1-type" evidence="8">
    <location>
        <begin position="158"/>
        <end position="204"/>
    </location>
</feature>
<dbReference type="PANTHER" id="PTHR10164">
    <property type="entry name" value="ISLET CELL AUTOANTIGEN 1"/>
    <property type="match status" value="1"/>
</dbReference>
<dbReference type="EMBL" id="JYDV01000029">
    <property type="protein sequence ID" value="KRZ40187.1"/>
    <property type="molecule type" value="Genomic_DNA"/>
</dbReference>
<feature type="compositionally biased region" description="Polar residues" evidence="5">
    <location>
        <begin position="675"/>
        <end position="688"/>
    </location>
</feature>
<dbReference type="GO" id="GO:0051049">
    <property type="term" value="P:regulation of transport"/>
    <property type="evidence" value="ECO:0007669"/>
    <property type="project" value="TreeGrafter"/>
</dbReference>
<sequence length="725" mass="81301">MLVLNFNLNCSFSDVSDAMEQDMNQSTHPTLCKSGCGFYGSAATDGFCSKCFKESLKRRQGQPTCNVVSSAPSPGVKVDDTMKNGDDVINFSGHSKLSGATPPVPQEERPEMPVDVETVVDAIDAAANKVLVVSVSSSSLNGSGSENSEDAAPAKLEVKKSNRCLACKKRVGLTGFECRCGGLFCAVHRYSDMHECNFDYKAMGKAEIRKNNPCRFVESAGVLLHSSMNNSNNRRFSSCYEFDRRDESPLQRLRQQYWTTKQTVRTKLGKREDEHLIASDAQLDAKIQVYDSVKQTCERLLQCIERYQDCLCDLAQTENALGRFLKHEGKADHTQAGKMMASVGRAQSYTAQQRLALRIPLARLFADLEVFTERAVADCHRTVEETETMRQRYRGSLMWMNDVSQQLDPDTFKQLEQFRKVQAQVKLNKQRLDACKLNSMQKIDLLVASRCNLFSKLLVNYQNNFLRFWDKTCNAHCTIADSLKGYQHYEFTVLKDLMEPCQKVAEVINSHQRQQTDNNNLTMNESDDAKAEATESRKIVEQQLIRTDSIQNLFLDSPETNKSPDLELEIFDDKLNLNTKTKCDDQSSIKSSSTVDLLQTFLLLPNSCKKDSDGENITFADQWLRTFGSGEEQAAAKDDDPLISASQFLNMPSDLLDLHLIQNLNPSASDKDGKQQSNLTKTSGSNASVGEKNPIRWLDLFADLDPIQSFKSAEEASRFSEQGGC</sequence>
<dbReference type="InterPro" id="IPR010504">
    <property type="entry name" value="AH_dom"/>
</dbReference>
<evidence type="ECO:0000256" key="2">
    <source>
        <dbReference type="ARBA" id="ARBA00022771"/>
    </source>
</evidence>
<dbReference type="PROSITE" id="PS50870">
    <property type="entry name" value="AH"/>
    <property type="match status" value="1"/>
</dbReference>
<dbReference type="Pfam" id="PF04629">
    <property type="entry name" value="ICA69"/>
    <property type="match status" value="1"/>
</dbReference>
<dbReference type="Pfam" id="PF01754">
    <property type="entry name" value="zf-A20"/>
    <property type="match status" value="1"/>
</dbReference>
<feature type="domain" description="AH" evidence="6">
    <location>
        <begin position="278"/>
        <end position="481"/>
    </location>
</feature>
<evidence type="ECO:0000256" key="5">
    <source>
        <dbReference type="SAM" id="MobiDB-lite"/>
    </source>
</evidence>
<evidence type="ECO:0000313" key="10">
    <source>
        <dbReference type="Proteomes" id="UP000054826"/>
    </source>
</evidence>
<dbReference type="InterPro" id="IPR035896">
    <property type="entry name" value="AN1-like_Znf"/>
</dbReference>
<evidence type="ECO:0000259" key="6">
    <source>
        <dbReference type="PROSITE" id="PS50870"/>
    </source>
</evidence>
<evidence type="ECO:0000256" key="4">
    <source>
        <dbReference type="PROSITE-ProRule" id="PRU00449"/>
    </source>
</evidence>
<evidence type="ECO:0000259" key="8">
    <source>
        <dbReference type="PROSITE" id="PS51039"/>
    </source>
</evidence>
<dbReference type="PROSITE" id="PS51036">
    <property type="entry name" value="ZF_A20"/>
    <property type="match status" value="1"/>
</dbReference>
<evidence type="ECO:0000256" key="3">
    <source>
        <dbReference type="ARBA" id="ARBA00022833"/>
    </source>
</evidence>
<dbReference type="SMART" id="SM00154">
    <property type="entry name" value="ZnF_AN1"/>
    <property type="match status" value="1"/>
</dbReference>
<dbReference type="GO" id="GO:0008270">
    <property type="term" value="F:zinc ion binding"/>
    <property type="evidence" value="ECO:0007669"/>
    <property type="project" value="UniProtKB-KW"/>
</dbReference>
<dbReference type="GO" id="GO:0019904">
    <property type="term" value="F:protein domain specific binding"/>
    <property type="evidence" value="ECO:0007669"/>
    <property type="project" value="InterPro"/>
</dbReference>
<comment type="caution">
    <text evidence="9">The sequence shown here is derived from an EMBL/GenBank/DDBJ whole genome shotgun (WGS) entry which is preliminary data.</text>
</comment>
<dbReference type="Pfam" id="PF01428">
    <property type="entry name" value="zf-AN1"/>
    <property type="match status" value="1"/>
</dbReference>
<keyword evidence="1" id="KW-0479">Metal-binding</keyword>
<dbReference type="GO" id="GO:0005794">
    <property type="term" value="C:Golgi apparatus"/>
    <property type="evidence" value="ECO:0007669"/>
    <property type="project" value="TreeGrafter"/>
</dbReference>
<dbReference type="Gene3D" id="1.20.5.4770">
    <property type="match status" value="1"/>
</dbReference>
<dbReference type="SUPFAM" id="SSF57716">
    <property type="entry name" value="Glucocorticoid receptor-like (DNA-binding domain)"/>
    <property type="match status" value="1"/>
</dbReference>
<accession>A0A0V1JZ05</accession>
<reference evidence="9 10" key="1">
    <citation type="submission" date="2015-01" db="EMBL/GenBank/DDBJ databases">
        <title>Evolution of Trichinella species and genotypes.</title>
        <authorList>
            <person name="Korhonen P.K."/>
            <person name="Edoardo P."/>
            <person name="Giuseppe L.R."/>
            <person name="Gasser R.B."/>
        </authorList>
    </citation>
    <scope>NUCLEOTIDE SEQUENCE [LARGE SCALE GENOMIC DNA]</scope>
    <source>
        <strain evidence="9">ISS176</strain>
    </source>
</reference>
<dbReference type="InterPro" id="IPR002653">
    <property type="entry name" value="Znf_A20"/>
</dbReference>
<proteinExistence type="predicted"/>
<feature type="region of interest" description="Disordered" evidence="5">
    <location>
        <begin position="666"/>
        <end position="690"/>
    </location>
</feature>
<dbReference type="GO" id="GO:0003677">
    <property type="term" value="F:DNA binding"/>
    <property type="evidence" value="ECO:0007669"/>
    <property type="project" value="InterPro"/>
</dbReference>
<dbReference type="Gene3D" id="1.20.1270.60">
    <property type="entry name" value="Arfaptin homology (AH) domain/BAR domain"/>
    <property type="match status" value="1"/>
</dbReference>
<evidence type="ECO:0000256" key="1">
    <source>
        <dbReference type="ARBA" id="ARBA00022723"/>
    </source>
</evidence>
<dbReference type="PANTHER" id="PTHR10164:SF4">
    <property type="entry name" value="GH23156P"/>
    <property type="match status" value="1"/>
</dbReference>
<dbReference type="SMART" id="SM01237">
    <property type="entry name" value="ICA69"/>
    <property type="match status" value="1"/>
</dbReference>
<dbReference type="InterPro" id="IPR027267">
    <property type="entry name" value="AH/BAR_dom_sf"/>
</dbReference>
<dbReference type="SMART" id="SM01015">
    <property type="entry name" value="Arfaptin"/>
    <property type="match status" value="1"/>
</dbReference>
<dbReference type="FunFam" id="4.10.1110.10:FF:000001">
    <property type="entry name" value="Zinc finger AN1-type containing 6"/>
    <property type="match status" value="1"/>
</dbReference>
<keyword evidence="2 4" id="KW-0863">Zinc-finger</keyword>
<feature type="domain" description="A20-type" evidence="7">
    <location>
        <begin position="26"/>
        <end position="60"/>
    </location>
</feature>
<dbReference type="InterPro" id="IPR000058">
    <property type="entry name" value="Znf_AN1"/>
</dbReference>
<protein>
    <submittedName>
        <fullName evidence="9">Islet cell autoantigen 1</fullName>
    </submittedName>
</protein>
<keyword evidence="3" id="KW-0862">Zinc</keyword>
<dbReference type="Gene3D" id="4.10.1110.10">
    <property type="entry name" value="AN1-like Zinc finger"/>
    <property type="match status" value="1"/>
</dbReference>
<dbReference type="SUPFAM" id="SSF103657">
    <property type="entry name" value="BAR/IMD domain-like"/>
    <property type="match status" value="1"/>
</dbReference>
<dbReference type="PROSITE" id="PS51039">
    <property type="entry name" value="ZF_AN1"/>
    <property type="match status" value="1"/>
</dbReference>
<dbReference type="SMART" id="SM00259">
    <property type="entry name" value="ZnF_A20"/>
    <property type="match status" value="1"/>
</dbReference>
<dbReference type="SUPFAM" id="SSF118310">
    <property type="entry name" value="AN1-like Zinc finger"/>
    <property type="match status" value="1"/>
</dbReference>
<name>A0A0V1JZ05_TRIPS</name>
<dbReference type="FunFam" id="1.20.1270.60:FF:000068">
    <property type="entry name" value="Islet cell autoantigen"/>
    <property type="match status" value="1"/>
</dbReference>
<evidence type="ECO:0000313" key="9">
    <source>
        <dbReference type="EMBL" id="KRZ40187.1"/>
    </source>
</evidence>
<dbReference type="InterPro" id="IPR006723">
    <property type="entry name" value="Islet_autoAg_Ica1_C"/>
</dbReference>